<evidence type="ECO:0000256" key="1">
    <source>
        <dbReference type="ARBA" id="ARBA00023125"/>
    </source>
</evidence>
<evidence type="ECO:0000313" key="5">
    <source>
        <dbReference type="Proteomes" id="UP001208364"/>
    </source>
</evidence>
<evidence type="ECO:0000256" key="2">
    <source>
        <dbReference type="PROSITE-ProRule" id="PRU00335"/>
    </source>
</evidence>
<feature type="domain" description="HTH tetR-type" evidence="3">
    <location>
        <begin position="8"/>
        <end position="68"/>
    </location>
</feature>
<name>A0ABT2ST71_9FIRM</name>
<dbReference type="InterPro" id="IPR001647">
    <property type="entry name" value="HTH_TetR"/>
</dbReference>
<reference evidence="4 5" key="1">
    <citation type="journal article" date="2021" name="ISME Commun">
        <title>Automated analysis of genomic sequences facilitates high-throughput and comprehensive description of bacteria.</title>
        <authorList>
            <person name="Hitch T.C.A."/>
        </authorList>
    </citation>
    <scope>NUCLEOTIDE SEQUENCE [LARGE SCALE GENOMIC DNA]</scope>
    <source>
        <strain evidence="4 5">H4_15</strain>
    </source>
</reference>
<comment type="caution">
    <text evidence="4">The sequence shown here is derived from an EMBL/GenBank/DDBJ whole genome shotgun (WGS) entry which is preliminary data.</text>
</comment>
<evidence type="ECO:0000259" key="3">
    <source>
        <dbReference type="PROSITE" id="PS50977"/>
    </source>
</evidence>
<accession>A0ABT2ST71</accession>
<organism evidence="4 5">
    <name type="scientific">[Clostridium] ammoniilyticum</name>
    <dbReference type="NCBI Taxonomy" id="2981784"/>
    <lineage>
        <taxon>Bacteria</taxon>
        <taxon>Bacillati</taxon>
        <taxon>Bacillota</taxon>
        <taxon>Erysipelotrichia</taxon>
        <taxon>Erysipelotrichales</taxon>
        <taxon>Coprobacillaceae</taxon>
        <taxon>Faecalibacillus</taxon>
    </lineage>
</organism>
<feature type="DNA-binding region" description="H-T-H motif" evidence="2">
    <location>
        <begin position="31"/>
        <end position="50"/>
    </location>
</feature>
<dbReference type="InterPro" id="IPR009057">
    <property type="entry name" value="Homeodomain-like_sf"/>
</dbReference>
<dbReference type="InterPro" id="IPR050624">
    <property type="entry name" value="HTH-type_Tx_Regulator"/>
</dbReference>
<keyword evidence="1 2" id="KW-0238">DNA-binding</keyword>
<dbReference type="PANTHER" id="PTHR43479:SF7">
    <property type="entry name" value="TETR-FAMILY TRANSCRIPTIONAL REGULATOR"/>
    <property type="match status" value="1"/>
</dbReference>
<evidence type="ECO:0000313" key="4">
    <source>
        <dbReference type="EMBL" id="MCU6738016.1"/>
    </source>
</evidence>
<keyword evidence="5" id="KW-1185">Reference proteome</keyword>
<dbReference type="Gene3D" id="1.10.357.10">
    <property type="entry name" value="Tetracycline Repressor, domain 2"/>
    <property type="match status" value="1"/>
</dbReference>
<gene>
    <name evidence="4" type="ORF">OCV55_04900</name>
</gene>
<protein>
    <submittedName>
        <fullName evidence="4">TetR/AcrR family transcriptional regulator</fullName>
    </submittedName>
</protein>
<dbReference type="RefSeq" id="WP_147579975.1">
    <property type="nucleotide sequence ID" value="NZ_JAOQJR010000004.1"/>
</dbReference>
<dbReference type="PANTHER" id="PTHR43479">
    <property type="entry name" value="ACREF/ENVCD OPERON REPRESSOR-RELATED"/>
    <property type="match status" value="1"/>
</dbReference>
<dbReference type="Proteomes" id="UP001208364">
    <property type="component" value="Unassembled WGS sequence"/>
</dbReference>
<sequence length="185" mass="21985">MVDNRRVKITKLMLQEALIDLLQEKALENISVRELVNKADINRSTFYSHYDTIYDLLYSITEKYMKRIIFQNKIHDSSLTEHIELLRFMKSNRKAYLALIRTGQFFDYLIDKSLLIFDSNEMSFRMLKKEYKSAYETMVQYSCAGTVQTIRLFLEDKLELTTAQVATLLYETQEATYHVLLDFQK</sequence>
<proteinExistence type="predicted"/>
<dbReference type="EMBL" id="JAOQJR010000004">
    <property type="protein sequence ID" value="MCU6738016.1"/>
    <property type="molecule type" value="Genomic_DNA"/>
</dbReference>
<dbReference type="SUPFAM" id="SSF46689">
    <property type="entry name" value="Homeodomain-like"/>
    <property type="match status" value="1"/>
</dbReference>
<dbReference type="PROSITE" id="PS50977">
    <property type="entry name" value="HTH_TETR_2"/>
    <property type="match status" value="1"/>
</dbReference>